<dbReference type="AlphaFoldDB" id="A0A9X2BE94"/>
<dbReference type="SUPFAM" id="SSF103473">
    <property type="entry name" value="MFS general substrate transporter"/>
    <property type="match status" value="1"/>
</dbReference>
<dbReference type="Pfam" id="PF13858">
    <property type="entry name" value="DUF4199"/>
    <property type="match status" value="1"/>
</dbReference>
<reference evidence="2" key="1">
    <citation type="submission" date="2022-04" db="EMBL/GenBank/DDBJ databases">
        <title>Mucilaginibacter sp. RS28 isolated from freshwater.</title>
        <authorList>
            <person name="Ko S.-R."/>
        </authorList>
    </citation>
    <scope>NUCLEOTIDE SEQUENCE</scope>
    <source>
        <strain evidence="2">RS28</strain>
    </source>
</reference>
<proteinExistence type="predicted"/>
<dbReference type="RefSeq" id="WP_245131543.1">
    <property type="nucleotide sequence ID" value="NZ_JALJEJ010000008.1"/>
</dbReference>
<organism evidence="2 3">
    <name type="scientific">Mucilaginibacter straminoryzae</name>
    <dbReference type="NCBI Taxonomy" id="2932774"/>
    <lineage>
        <taxon>Bacteria</taxon>
        <taxon>Pseudomonadati</taxon>
        <taxon>Bacteroidota</taxon>
        <taxon>Sphingobacteriia</taxon>
        <taxon>Sphingobacteriales</taxon>
        <taxon>Sphingobacteriaceae</taxon>
        <taxon>Mucilaginibacter</taxon>
    </lineage>
</organism>
<keyword evidence="1" id="KW-0812">Transmembrane</keyword>
<keyword evidence="1" id="KW-0472">Membrane</keyword>
<dbReference type="InterPro" id="IPR036259">
    <property type="entry name" value="MFS_trans_sf"/>
</dbReference>
<feature type="transmembrane region" description="Helical" evidence="1">
    <location>
        <begin position="156"/>
        <end position="181"/>
    </location>
</feature>
<dbReference type="Proteomes" id="UP001139450">
    <property type="component" value="Unassembled WGS sequence"/>
</dbReference>
<name>A0A9X2BE94_9SPHI</name>
<dbReference type="InterPro" id="IPR025250">
    <property type="entry name" value="DUF4199"/>
</dbReference>
<evidence type="ECO:0000256" key="1">
    <source>
        <dbReference type="SAM" id="Phobius"/>
    </source>
</evidence>
<dbReference type="EMBL" id="JALJEJ010000008">
    <property type="protein sequence ID" value="MCJ8211173.1"/>
    <property type="molecule type" value="Genomic_DNA"/>
</dbReference>
<accession>A0A9X2BE94</accession>
<protein>
    <submittedName>
        <fullName evidence="2">DUF4199 domain-containing protein</fullName>
    </submittedName>
</protein>
<sequence>MNISLSELRKNASIKGVILGIALTVLSVFSYYFIVSIAASFWTISFGPFLFSAVIPIAIASVFCTDLRKKAGGFWTFKQAATGIFVMFLVSYAVKFVTYDLLFTKVIEPNSVEKVRTVMMDATTKMLEKSGADQDKIDEQMAKMEKGFKDQEEKSAVSVITGIAISLIFIFVIALIFAAIFKKYPPPVQISDATV</sequence>
<comment type="caution">
    <text evidence="2">The sequence shown here is derived from an EMBL/GenBank/DDBJ whole genome shotgun (WGS) entry which is preliminary data.</text>
</comment>
<evidence type="ECO:0000313" key="3">
    <source>
        <dbReference type="Proteomes" id="UP001139450"/>
    </source>
</evidence>
<gene>
    <name evidence="2" type="ORF">MUY27_15745</name>
</gene>
<feature type="transmembrane region" description="Helical" evidence="1">
    <location>
        <begin position="75"/>
        <end position="94"/>
    </location>
</feature>
<evidence type="ECO:0000313" key="2">
    <source>
        <dbReference type="EMBL" id="MCJ8211173.1"/>
    </source>
</evidence>
<keyword evidence="3" id="KW-1185">Reference proteome</keyword>
<keyword evidence="1" id="KW-1133">Transmembrane helix</keyword>
<feature type="transmembrane region" description="Helical" evidence="1">
    <location>
        <begin position="12"/>
        <end position="34"/>
    </location>
</feature>
<feature type="transmembrane region" description="Helical" evidence="1">
    <location>
        <begin position="40"/>
        <end position="63"/>
    </location>
</feature>